<feature type="region of interest" description="Disordered" evidence="1">
    <location>
        <begin position="1"/>
        <end position="22"/>
    </location>
</feature>
<dbReference type="Proteomes" id="UP001642540">
    <property type="component" value="Unassembled WGS sequence"/>
</dbReference>
<evidence type="ECO:0000313" key="2">
    <source>
        <dbReference type="EMBL" id="CAL8097606.1"/>
    </source>
</evidence>
<name>A0ABP1QCT5_9HEXA</name>
<accession>A0ABP1QCT5</accession>
<dbReference type="EMBL" id="CAXLJM020000029">
    <property type="protein sequence ID" value="CAL8097606.1"/>
    <property type="molecule type" value="Genomic_DNA"/>
</dbReference>
<evidence type="ECO:0008006" key="4">
    <source>
        <dbReference type="Google" id="ProtNLM"/>
    </source>
</evidence>
<organism evidence="2 3">
    <name type="scientific">Orchesella dallaii</name>
    <dbReference type="NCBI Taxonomy" id="48710"/>
    <lineage>
        <taxon>Eukaryota</taxon>
        <taxon>Metazoa</taxon>
        <taxon>Ecdysozoa</taxon>
        <taxon>Arthropoda</taxon>
        <taxon>Hexapoda</taxon>
        <taxon>Collembola</taxon>
        <taxon>Entomobryomorpha</taxon>
        <taxon>Entomobryoidea</taxon>
        <taxon>Orchesellidae</taxon>
        <taxon>Orchesellinae</taxon>
        <taxon>Orchesella</taxon>
    </lineage>
</organism>
<feature type="compositionally biased region" description="Polar residues" evidence="1">
    <location>
        <begin position="1"/>
        <end position="21"/>
    </location>
</feature>
<comment type="caution">
    <text evidence="2">The sequence shown here is derived from an EMBL/GenBank/DDBJ whole genome shotgun (WGS) entry which is preliminary data.</text>
</comment>
<evidence type="ECO:0000256" key="1">
    <source>
        <dbReference type="SAM" id="MobiDB-lite"/>
    </source>
</evidence>
<protein>
    <recommendedName>
        <fullName evidence="4">F-box domain-containing protein</fullName>
    </recommendedName>
</protein>
<sequence>MEKFSTSKTQKQQFRSPNTTPTLPPEIWGMIFQYITSKEDFLSVINTCVEWNELLAKNKPKSLFAAVLPSVIPHLDQKAILQCRLVSKSTKLSVDTTFKSLSMVADSRPFSAHYPDSLNQRHFRQIVRKLNGFYNFTSTYVQDFLQRVCADHPNFNSDFNPFLTGHIAYSCLFGVRHQMNQLNTIELLRRLGHHLSSVRIQVNEHSFNENQPNLLTHLSLLPNLKRLEIVTGSSSQTMHVPEEDTLPSPSYNFPELPNLIHISIAISLSNQTMIRFALAMLHKYGPQLTSFHCHRRLLDVQYLTVNVLNNVLSNVENFRLTGISCMWTNARKKLSNVSWGLEKLHLQTDYAAFTAKHPCVITHKNGLAVVNNFHQSLKELLLETIQLEVPPGTVGNKDKVPEEYKVMSKLKIINIIVCNIDGSLIKNFLQNKCQYVEQLHVEVNSVDDEAEQKGRWALEHLKNLEKVVFWGKRTTPEKTMRKSTT</sequence>
<keyword evidence="3" id="KW-1185">Reference proteome</keyword>
<evidence type="ECO:0000313" key="3">
    <source>
        <dbReference type="Proteomes" id="UP001642540"/>
    </source>
</evidence>
<reference evidence="2 3" key="1">
    <citation type="submission" date="2024-08" db="EMBL/GenBank/DDBJ databases">
        <authorList>
            <person name="Cucini C."/>
            <person name="Frati F."/>
        </authorList>
    </citation>
    <scope>NUCLEOTIDE SEQUENCE [LARGE SCALE GENOMIC DNA]</scope>
</reference>
<proteinExistence type="predicted"/>
<gene>
    <name evidence="2" type="ORF">ODALV1_LOCUS9685</name>
</gene>